<dbReference type="InterPro" id="IPR052353">
    <property type="entry name" value="Benzoxazolinone_Detox_Enz"/>
</dbReference>
<evidence type="ECO:0000313" key="2">
    <source>
        <dbReference type="EMBL" id="ODC05311.1"/>
    </source>
</evidence>
<feature type="domain" description="MOSC" evidence="1">
    <location>
        <begin position="32"/>
        <end position="165"/>
    </location>
</feature>
<proteinExistence type="predicted"/>
<dbReference type="Proteomes" id="UP000094291">
    <property type="component" value="Unassembled WGS sequence"/>
</dbReference>
<evidence type="ECO:0000259" key="1">
    <source>
        <dbReference type="PROSITE" id="PS51340"/>
    </source>
</evidence>
<dbReference type="EMBL" id="MDTQ01000001">
    <property type="protein sequence ID" value="ODC05311.1"/>
    <property type="molecule type" value="Genomic_DNA"/>
</dbReference>
<dbReference type="Pfam" id="PF03473">
    <property type="entry name" value="MOSC"/>
    <property type="match status" value="1"/>
</dbReference>
<evidence type="ECO:0000313" key="3">
    <source>
        <dbReference type="Proteomes" id="UP000094291"/>
    </source>
</evidence>
<dbReference type="GO" id="GO:0030151">
    <property type="term" value="F:molybdenum ion binding"/>
    <property type="evidence" value="ECO:0007669"/>
    <property type="project" value="InterPro"/>
</dbReference>
<dbReference type="PANTHER" id="PTHR30212">
    <property type="entry name" value="PROTEIN YIIM"/>
    <property type="match status" value="1"/>
</dbReference>
<dbReference type="InterPro" id="IPR005302">
    <property type="entry name" value="MoCF_Sase_C"/>
</dbReference>
<name>A0A1E2VEA4_9GAMM</name>
<protein>
    <recommendedName>
        <fullName evidence="1">MOSC domain-containing protein</fullName>
    </recommendedName>
</protein>
<dbReference type="STRING" id="197479.BFW38_08705"/>
<sequence>MTQSVTVLAVNIGEKQTLTYRGKSVDSGIVKVPQTHQVAVTVAGLAGDTIIHTKHHGGADQAVYSYAIEDYEWWMSLLGHELAPGAFGENLMLKGLPQQVRVGDRLQFDSVLLEATAPRIPCNILSTRMQDATFTKQFIQAERSGVYWRVINEGPLKAGDAAIYQAASIDFPTIQSLYRLMTGKSRPVDQIQAALKAPLAERVRQKFEKWLAQS</sequence>
<dbReference type="Gene3D" id="2.40.33.20">
    <property type="entry name" value="PK beta-barrel domain-like"/>
    <property type="match status" value="1"/>
</dbReference>
<comment type="caution">
    <text evidence="2">The sequence shown here is derived from an EMBL/GenBank/DDBJ whole genome shotgun (WGS) entry which is preliminary data.</text>
</comment>
<gene>
    <name evidence="2" type="ORF">BFW38_08705</name>
</gene>
<dbReference type="PROSITE" id="PS51340">
    <property type="entry name" value="MOSC"/>
    <property type="match status" value="1"/>
</dbReference>
<dbReference type="SUPFAM" id="SSF50800">
    <property type="entry name" value="PK beta-barrel domain-like"/>
    <property type="match status" value="1"/>
</dbReference>
<accession>A0A1E2VEA4</accession>
<dbReference type="RefSeq" id="WP_069000332.1">
    <property type="nucleotide sequence ID" value="NZ_MDTQ01000001.1"/>
</dbReference>
<dbReference type="PANTHER" id="PTHR30212:SF2">
    <property type="entry name" value="PROTEIN YIIM"/>
    <property type="match status" value="1"/>
</dbReference>
<dbReference type="GO" id="GO:0003824">
    <property type="term" value="F:catalytic activity"/>
    <property type="evidence" value="ECO:0007669"/>
    <property type="project" value="InterPro"/>
</dbReference>
<dbReference type="AlphaFoldDB" id="A0A1E2VEA4"/>
<keyword evidence="3" id="KW-1185">Reference proteome</keyword>
<organism evidence="2 3">
    <name type="scientific">Terasakiispira papahanaumokuakeensis</name>
    <dbReference type="NCBI Taxonomy" id="197479"/>
    <lineage>
        <taxon>Bacteria</taxon>
        <taxon>Pseudomonadati</taxon>
        <taxon>Pseudomonadota</taxon>
        <taxon>Gammaproteobacteria</taxon>
        <taxon>Oceanospirillales</taxon>
        <taxon>Terasakiispira</taxon>
    </lineage>
</organism>
<reference evidence="2 3" key="1">
    <citation type="submission" date="2016-08" db="EMBL/GenBank/DDBJ databases">
        <authorList>
            <person name="Seilhamer J.J."/>
        </authorList>
    </citation>
    <scope>NUCLEOTIDE SEQUENCE [LARGE SCALE GENOMIC DNA]</scope>
    <source>
        <strain evidence="2 3">PH27A</strain>
    </source>
</reference>
<dbReference type="InterPro" id="IPR011037">
    <property type="entry name" value="Pyrv_Knase-like_insert_dom_sf"/>
</dbReference>
<dbReference type="GO" id="GO:0030170">
    <property type="term" value="F:pyridoxal phosphate binding"/>
    <property type="evidence" value="ECO:0007669"/>
    <property type="project" value="InterPro"/>
</dbReference>